<dbReference type="Proteomes" id="UP000558488">
    <property type="component" value="Unassembled WGS sequence"/>
</dbReference>
<evidence type="ECO:0000313" key="2">
    <source>
        <dbReference type="Proteomes" id="UP000558488"/>
    </source>
</evidence>
<accession>A0A7J7Y9K5</accession>
<evidence type="ECO:0000313" key="1">
    <source>
        <dbReference type="EMBL" id="KAF6358524.1"/>
    </source>
</evidence>
<dbReference type="EMBL" id="JACAGB010000006">
    <property type="protein sequence ID" value="KAF6358524.1"/>
    <property type="molecule type" value="Genomic_DNA"/>
</dbReference>
<comment type="caution">
    <text evidence="1">The sequence shown here is derived from an EMBL/GenBank/DDBJ whole genome shotgun (WGS) entry which is preliminary data.</text>
</comment>
<dbReference type="AlphaFoldDB" id="A0A7J7Y9K5"/>
<proteinExistence type="predicted"/>
<gene>
    <name evidence="1" type="ORF">mPipKuh1_010346</name>
</gene>
<protein>
    <submittedName>
        <fullName evidence="1">Uncharacterized protein</fullName>
    </submittedName>
</protein>
<organism evidence="1 2">
    <name type="scientific">Pipistrellus kuhlii</name>
    <name type="common">Kuhl's pipistrelle</name>
    <dbReference type="NCBI Taxonomy" id="59472"/>
    <lineage>
        <taxon>Eukaryota</taxon>
        <taxon>Metazoa</taxon>
        <taxon>Chordata</taxon>
        <taxon>Craniata</taxon>
        <taxon>Vertebrata</taxon>
        <taxon>Euteleostomi</taxon>
        <taxon>Mammalia</taxon>
        <taxon>Eutheria</taxon>
        <taxon>Laurasiatheria</taxon>
        <taxon>Chiroptera</taxon>
        <taxon>Yangochiroptera</taxon>
        <taxon>Vespertilionidae</taxon>
        <taxon>Pipistrellus</taxon>
    </lineage>
</organism>
<name>A0A7J7Y9K5_PIPKU</name>
<reference evidence="1 2" key="1">
    <citation type="journal article" date="2020" name="Nature">
        <title>Six reference-quality genomes reveal evolution of bat adaptations.</title>
        <authorList>
            <person name="Jebb D."/>
            <person name="Huang Z."/>
            <person name="Pippel M."/>
            <person name="Hughes G.M."/>
            <person name="Lavrichenko K."/>
            <person name="Devanna P."/>
            <person name="Winkler S."/>
            <person name="Jermiin L.S."/>
            <person name="Skirmuntt E.C."/>
            <person name="Katzourakis A."/>
            <person name="Burkitt-Gray L."/>
            <person name="Ray D.A."/>
            <person name="Sullivan K.A.M."/>
            <person name="Roscito J.G."/>
            <person name="Kirilenko B.M."/>
            <person name="Davalos L.M."/>
            <person name="Corthals A.P."/>
            <person name="Power M.L."/>
            <person name="Jones G."/>
            <person name="Ransome R.D."/>
            <person name="Dechmann D.K.N."/>
            <person name="Locatelli A.G."/>
            <person name="Puechmaille S.J."/>
            <person name="Fedrigo O."/>
            <person name="Jarvis E.D."/>
            <person name="Hiller M."/>
            <person name="Vernes S.C."/>
            <person name="Myers E.W."/>
            <person name="Teeling E.C."/>
        </authorList>
    </citation>
    <scope>NUCLEOTIDE SEQUENCE [LARGE SCALE GENOMIC DNA]</scope>
    <source>
        <strain evidence="1">MPipKuh1</strain>
        <tissue evidence="1">Flight muscle</tissue>
    </source>
</reference>
<sequence>MPGTSSRWGQQHRCEQWHWHQQWVQVGPAPAASASTGWDCSIQEQIIFNNHQRLIPMIATGTLPWSGIPAHLLHHPAVVNAHHVPSSATAADTHHVPHAPFPGGQHTSQRPVQLFCHLVNLHIRNIYIVVCLFFFINEGMRTLHFHILSCCF</sequence>
<keyword evidence="2" id="KW-1185">Reference proteome</keyword>